<name>A0AAV4WSQ5_CAEEX</name>
<evidence type="ECO:0000313" key="1">
    <source>
        <dbReference type="EMBL" id="GIY84976.1"/>
    </source>
</evidence>
<reference evidence="1 2" key="1">
    <citation type="submission" date="2021-06" db="EMBL/GenBank/DDBJ databases">
        <title>Caerostris extrusa draft genome.</title>
        <authorList>
            <person name="Kono N."/>
            <person name="Arakawa K."/>
        </authorList>
    </citation>
    <scope>NUCLEOTIDE SEQUENCE [LARGE SCALE GENOMIC DNA]</scope>
</reference>
<dbReference type="EMBL" id="BPLR01016597">
    <property type="protein sequence ID" value="GIY84976.1"/>
    <property type="molecule type" value="Genomic_DNA"/>
</dbReference>
<keyword evidence="2" id="KW-1185">Reference proteome</keyword>
<comment type="caution">
    <text evidence="1">The sequence shown here is derived from an EMBL/GenBank/DDBJ whole genome shotgun (WGS) entry which is preliminary data.</text>
</comment>
<gene>
    <name evidence="1" type="ORF">CEXT_181631</name>
</gene>
<proteinExistence type="predicted"/>
<sequence>MASLMSKTKNVEEDNRLKSNCLGVCSSISKFLTLEKHFGLKKVKNKKILQTSGLLTFFIYDRDNAVLFRRSRRTGDDARIHCGGDGLPQQYPAACGEEVLRHLGLRAGVEHPAVLQPRVPEVAVDVVPGQAGDHEGGARLDCGRDGAHLGLRGGQDVHVDAAVADEAPVGHLARESSLRMMGW</sequence>
<protein>
    <submittedName>
        <fullName evidence="1">Uncharacterized protein</fullName>
    </submittedName>
</protein>
<evidence type="ECO:0000313" key="2">
    <source>
        <dbReference type="Proteomes" id="UP001054945"/>
    </source>
</evidence>
<accession>A0AAV4WSQ5</accession>
<dbReference type="AlphaFoldDB" id="A0AAV4WSQ5"/>
<organism evidence="1 2">
    <name type="scientific">Caerostris extrusa</name>
    <name type="common">Bark spider</name>
    <name type="synonym">Caerostris bankana</name>
    <dbReference type="NCBI Taxonomy" id="172846"/>
    <lineage>
        <taxon>Eukaryota</taxon>
        <taxon>Metazoa</taxon>
        <taxon>Ecdysozoa</taxon>
        <taxon>Arthropoda</taxon>
        <taxon>Chelicerata</taxon>
        <taxon>Arachnida</taxon>
        <taxon>Araneae</taxon>
        <taxon>Araneomorphae</taxon>
        <taxon>Entelegynae</taxon>
        <taxon>Araneoidea</taxon>
        <taxon>Araneidae</taxon>
        <taxon>Caerostris</taxon>
    </lineage>
</organism>
<dbReference type="Proteomes" id="UP001054945">
    <property type="component" value="Unassembled WGS sequence"/>
</dbReference>